<reference evidence="1" key="2">
    <citation type="submission" date="2010-07" db="EMBL/GenBank/DDBJ databases">
        <authorList>
            <consortium name="The Broad Institute Genome Sequencing Platform"/>
            <consortium name="Broad Institute Genome Sequencing Center for Infectious Disease"/>
            <person name="Ma L.-J."/>
            <person name="Dead R."/>
            <person name="Young S."/>
            <person name="Zeng Q."/>
            <person name="Koehrsen M."/>
            <person name="Alvarado L."/>
            <person name="Berlin A."/>
            <person name="Chapman S.B."/>
            <person name="Chen Z."/>
            <person name="Freedman E."/>
            <person name="Gellesch M."/>
            <person name="Goldberg J."/>
            <person name="Griggs A."/>
            <person name="Gujja S."/>
            <person name="Heilman E.R."/>
            <person name="Heiman D."/>
            <person name="Hepburn T."/>
            <person name="Howarth C."/>
            <person name="Jen D."/>
            <person name="Larson L."/>
            <person name="Mehta T."/>
            <person name="Neiman D."/>
            <person name="Pearson M."/>
            <person name="Roberts A."/>
            <person name="Saif S."/>
            <person name="Shea T."/>
            <person name="Shenoy N."/>
            <person name="Sisk P."/>
            <person name="Stolte C."/>
            <person name="Sykes S."/>
            <person name="Walk T."/>
            <person name="White J."/>
            <person name="Yandava C."/>
            <person name="Haas B."/>
            <person name="Nusbaum C."/>
            <person name="Birren B."/>
        </authorList>
    </citation>
    <scope>NUCLEOTIDE SEQUENCE</scope>
    <source>
        <strain evidence="1">R3-111a-1</strain>
    </source>
</reference>
<organism evidence="1">
    <name type="scientific">Gaeumannomyces tritici (strain R3-111a-1)</name>
    <name type="common">Wheat and barley take-all root rot fungus</name>
    <name type="synonym">Gaeumannomyces graminis var. tritici</name>
    <dbReference type="NCBI Taxonomy" id="644352"/>
    <lineage>
        <taxon>Eukaryota</taxon>
        <taxon>Fungi</taxon>
        <taxon>Dikarya</taxon>
        <taxon>Ascomycota</taxon>
        <taxon>Pezizomycotina</taxon>
        <taxon>Sordariomycetes</taxon>
        <taxon>Sordariomycetidae</taxon>
        <taxon>Magnaporthales</taxon>
        <taxon>Magnaporthaceae</taxon>
        <taxon>Gaeumannomyces</taxon>
    </lineage>
</organism>
<evidence type="ECO:0000313" key="2">
    <source>
        <dbReference type="EnsemblFungi" id="EJT68860"/>
    </source>
</evidence>
<dbReference type="EMBL" id="GL385411">
    <property type="protein sequence ID" value="EJT68860.1"/>
    <property type="molecule type" value="Genomic_DNA"/>
</dbReference>
<reference evidence="2" key="4">
    <citation type="journal article" date="2015" name="G3 (Bethesda)">
        <title>Genome sequences of three phytopathogenic species of the Magnaporthaceae family of fungi.</title>
        <authorList>
            <person name="Okagaki L.H."/>
            <person name="Nunes C.C."/>
            <person name="Sailsbery J."/>
            <person name="Clay B."/>
            <person name="Brown D."/>
            <person name="John T."/>
            <person name="Oh Y."/>
            <person name="Young N."/>
            <person name="Fitzgerald M."/>
            <person name="Haas B.J."/>
            <person name="Zeng Q."/>
            <person name="Young S."/>
            <person name="Adiconis X."/>
            <person name="Fan L."/>
            <person name="Levin J.Z."/>
            <person name="Mitchell T.K."/>
            <person name="Okubara P.A."/>
            <person name="Farman M.L."/>
            <person name="Kohn L.M."/>
            <person name="Birren B."/>
            <person name="Ma L.-J."/>
            <person name="Dean R.A."/>
        </authorList>
    </citation>
    <scope>NUCLEOTIDE SEQUENCE</scope>
    <source>
        <strain evidence="2">R3-111a-1</strain>
    </source>
</reference>
<evidence type="ECO:0000313" key="3">
    <source>
        <dbReference type="Proteomes" id="UP000006039"/>
    </source>
</evidence>
<dbReference type="VEuPathDB" id="FungiDB:GGTG_13569"/>
<proteinExistence type="predicted"/>
<dbReference type="AlphaFoldDB" id="J3PJ88"/>
<gene>
    <name evidence="2" type="primary">20354027</name>
    <name evidence="1" type="ORF">GGTG_13569</name>
</gene>
<reference evidence="2" key="5">
    <citation type="submission" date="2018-04" db="UniProtKB">
        <authorList>
            <consortium name="EnsemblFungi"/>
        </authorList>
    </citation>
    <scope>IDENTIFICATION</scope>
    <source>
        <strain evidence="2">R3-111a-1</strain>
    </source>
</reference>
<sequence>MSSNLDHGVLQAVEDRSAFIKPCCGQHAMPSIVSKEDYATVSYVGIQTDINIFEGDSSYSSAVDVEPIRTRIHAYLTRGKRDLCIPNAFFYADGCFSATPSADGALQISIQIFKQWCPMVTIIGSVSACSGIPSGFLEPRRFTLETSVYDTSKAAPVPFSVACFPQSAKRWEKVEIPLAGDLLSITAKGRWPHHGHESTGPPRPQSGLPAEICLGPGYAGLNCHSTFQAVYPLGRSSTSVYALEETPSIGACRRSC</sequence>
<name>J3PJ88_GAET3</name>
<reference evidence="3" key="1">
    <citation type="submission" date="2010-07" db="EMBL/GenBank/DDBJ databases">
        <title>The genome sequence of Gaeumannomyces graminis var. tritici strain R3-111a-1.</title>
        <authorList>
            <consortium name="The Broad Institute Genome Sequencing Platform"/>
            <person name="Ma L.-J."/>
            <person name="Dead R."/>
            <person name="Young S."/>
            <person name="Zeng Q."/>
            <person name="Koehrsen M."/>
            <person name="Alvarado L."/>
            <person name="Berlin A."/>
            <person name="Chapman S.B."/>
            <person name="Chen Z."/>
            <person name="Freedman E."/>
            <person name="Gellesch M."/>
            <person name="Goldberg J."/>
            <person name="Griggs A."/>
            <person name="Gujja S."/>
            <person name="Heilman E.R."/>
            <person name="Heiman D."/>
            <person name="Hepburn T."/>
            <person name="Howarth C."/>
            <person name="Jen D."/>
            <person name="Larson L."/>
            <person name="Mehta T."/>
            <person name="Neiman D."/>
            <person name="Pearson M."/>
            <person name="Roberts A."/>
            <person name="Saif S."/>
            <person name="Shea T."/>
            <person name="Shenoy N."/>
            <person name="Sisk P."/>
            <person name="Stolte C."/>
            <person name="Sykes S."/>
            <person name="Walk T."/>
            <person name="White J."/>
            <person name="Yandava C."/>
            <person name="Haas B."/>
            <person name="Nusbaum C."/>
            <person name="Birren B."/>
        </authorList>
    </citation>
    <scope>NUCLEOTIDE SEQUENCE [LARGE SCALE GENOMIC DNA]</scope>
    <source>
        <strain evidence="3">R3-111a-1</strain>
    </source>
</reference>
<protein>
    <submittedName>
        <fullName evidence="1 2">Uncharacterized protein</fullName>
    </submittedName>
</protein>
<dbReference type="EnsemblFungi" id="EJT68860">
    <property type="protein sequence ID" value="EJT68860"/>
    <property type="gene ID" value="GGTG_13569"/>
</dbReference>
<accession>J3PJ88</accession>
<reference evidence="1" key="3">
    <citation type="submission" date="2010-09" db="EMBL/GenBank/DDBJ databases">
        <title>Annotation of Gaeumannomyces graminis var. tritici R3-111a-1.</title>
        <authorList>
            <consortium name="The Broad Institute Genome Sequencing Platform"/>
            <person name="Ma L.-J."/>
            <person name="Dead R."/>
            <person name="Young S.K."/>
            <person name="Zeng Q."/>
            <person name="Gargeya S."/>
            <person name="Fitzgerald M."/>
            <person name="Haas B."/>
            <person name="Abouelleil A."/>
            <person name="Alvarado L."/>
            <person name="Arachchi H.M."/>
            <person name="Berlin A."/>
            <person name="Brown A."/>
            <person name="Chapman S.B."/>
            <person name="Chen Z."/>
            <person name="Dunbar C."/>
            <person name="Freedman E."/>
            <person name="Gearin G."/>
            <person name="Gellesch M."/>
            <person name="Goldberg J."/>
            <person name="Griggs A."/>
            <person name="Gujja S."/>
            <person name="Heiman D."/>
            <person name="Howarth C."/>
            <person name="Larson L."/>
            <person name="Lui A."/>
            <person name="MacDonald P.J.P."/>
            <person name="Mehta T."/>
            <person name="Montmayeur A."/>
            <person name="Murphy C."/>
            <person name="Neiman D."/>
            <person name="Pearson M."/>
            <person name="Priest M."/>
            <person name="Roberts A."/>
            <person name="Saif S."/>
            <person name="Shea T."/>
            <person name="Shenoy N."/>
            <person name="Sisk P."/>
            <person name="Stolte C."/>
            <person name="Sykes S."/>
            <person name="Yandava C."/>
            <person name="Wortman J."/>
            <person name="Nusbaum C."/>
            <person name="Birren B."/>
        </authorList>
    </citation>
    <scope>NUCLEOTIDE SEQUENCE</scope>
    <source>
        <strain evidence="1">R3-111a-1</strain>
    </source>
</reference>
<dbReference type="HOGENOM" id="CLU_1086030_0_0_1"/>
<dbReference type="RefSeq" id="XP_009229745.1">
    <property type="nucleotide sequence ID" value="XM_009231481.1"/>
</dbReference>
<keyword evidence="3" id="KW-1185">Reference proteome</keyword>
<evidence type="ECO:0000313" key="1">
    <source>
        <dbReference type="EMBL" id="EJT68860.1"/>
    </source>
</evidence>
<dbReference type="Proteomes" id="UP000006039">
    <property type="component" value="Unassembled WGS sequence"/>
</dbReference>
<dbReference type="GeneID" id="20354027"/>
<dbReference type="eggNOG" id="ENOG502R9JK">
    <property type="taxonomic scope" value="Eukaryota"/>
</dbReference>